<keyword evidence="1" id="KW-0732">Signal</keyword>
<keyword evidence="3" id="KW-1185">Reference proteome</keyword>
<gene>
    <name evidence="2" type="ORF">CWS31_011630</name>
</gene>
<protein>
    <submittedName>
        <fullName evidence="2">DUF481 domain-containing protein</fullName>
    </submittedName>
</protein>
<dbReference type="Proteomes" id="UP000815846">
    <property type="component" value="Unassembled WGS sequence"/>
</dbReference>
<feature type="signal peptide" evidence="1">
    <location>
        <begin position="1"/>
        <end position="27"/>
    </location>
</feature>
<name>A0ABY3MW75_9GAMM</name>
<reference evidence="2 3" key="1">
    <citation type="submission" date="2019-08" db="EMBL/GenBank/DDBJ databases">
        <title>Microbe sample from Colwellia echini.</title>
        <authorList>
            <person name="Christiansen L."/>
            <person name="Pathiraja D."/>
            <person name="Schultz-Johansen M."/>
            <person name="Choi I.-G."/>
            <person name="Stougaard P."/>
        </authorList>
    </citation>
    <scope>NUCLEOTIDE SEQUENCE [LARGE SCALE GENOMIC DNA]</scope>
    <source>
        <strain evidence="2 3">A3</strain>
    </source>
</reference>
<dbReference type="InterPro" id="IPR007433">
    <property type="entry name" value="DUF481"/>
</dbReference>
<proteinExistence type="predicted"/>
<evidence type="ECO:0000313" key="2">
    <source>
        <dbReference type="EMBL" id="TYK65302.1"/>
    </source>
</evidence>
<accession>A0ABY3MW75</accession>
<comment type="caution">
    <text evidence="2">The sequence shown here is derived from an EMBL/GenBank/DDBJ whole genome shotgun (WGS) entry which is preliminary data.</text>
</comment>
<dbReference type="RefSeq" id="WP_101345601.1">
    <property type="nucleotide sequence ID" value="NZ_PJAI02000012.1"/>
</dbReference>
<sequence length="388" mass="44024">MSYLILDRVSKLFLFLSFLASSATTYATDTPVAGDVSATANGEEKSQWIKPTPVFKQDFDWIQLTSDEWLKGDIVSMYDDSLEFDSEELDVQNIDWEDIAVLRSKGWQSIRMNDGTVAEGYLVVKDKKLSLTRNGVTTYYTLDQLLSVASSGVNERDLWDGYVNLGFNISNGNTSQIDYTFAAGIQRRSASSRFKADFIADYSRYKDQDTEEKIVTADSEQLTGSYDWFFNPKIYFRAADFEYSSDAFLNLDYRINYGIGLGYNVIDTSQTTWDLNLGPSYQKSKFIDVKAPDSNIEKSFGISLGTDFTYEISGDIDYSASYSIQFINEESGGRIQQFQTGLEIDLMNDFDLDVTFYADRTENPKEESDGSIPEQNDFRLVISLGYDF</sequence>
<dbReference type="Pfam" id="PF04338">
    <property type="entry name" value="DUF481"/>
    <property type="match status" value="1"/>
</dbReference>
<organism evidence="2 3">
    <name type="scientific">Colwellia echini</name>
    <dbReference type="NCBI Taxonomy" id="1982103"/>
    <lineage>
        <taxon>Bacteria</taxon>
        <taxon>Pseudomonadati</taxon>
        <taxon>Pseudomonadota</taxon>
        <taxon>Gammaproteobacteria</taxon>
        <taxon>Alteromonadales</taxon>
        <taxon>Colwelliaceae</taxon>
        <taxon>Colwellia</taxon>
    </lineage>
</organism>
<feature type="chain" id="PRO_5046918351" evidence="1">
    <location>
        <begin position="28"/>
        <end position="388"/>
    </location>
</feature>
<evidence type="ECO:0000256" key="1">
    <source>
        <dbReference type="SAM" id="SignalP"/>
    </source>
</evidence>
<dbReference type="EMBL" id="PJAI02000012">
    <property type="protein sequence ID" value="TYK65302.1"/>
    <property type="molecule type" value="Genomic_DNA"/>
</dbReference>
<evidence type="ECO:0000313" key="3">
    <source>
        <dbReference type="Proteomes" id="UP000815846"/>
    </source>
</evidence>